<comment type="similarity">
    <text evidence="1">Belongs to the peptidase S1C family.</text>
</comment>
<dbReference type="EMBL" id="JARYZI010000009">
    <property type="protein sequence ID" value="MDH8679103.1"/>
    <property type="molecule type" value="Genomic_DNA"/>
</dbReference>
<reference evidence="7 8" key="1">
    <citation type="submission" date="2023-04" db="EMBL/GenBank/DDBJ databases">
        <title>Fusibacter bizertensis strain WBS, isolated from littoral bottom sediments of the Arctic seas - biochemical and genomic analysis.</title>
        <authorList>
            <person name="Brioukhanov A.L."/>
        </authorList>
    </citation>
    <scope>NUCLEOTIDE SEQUENCE [LARGE SCALE GENOMIC DNA]</scope>
    <source>
        <strain evidence="7 8">WBS</strain>
    </source>
</reference>
<dbReference type="PRINTS" id="PR00834">
    <property type="entry name" value="PROTEASES2C"/>
</dbReference>
<name>A0ABT6NF99_9FIRM</name>
<feature type="region of interest" description="Disordered" evidence="4">
    <location>
        <begin position="1"/>
        <end position="31"/>
    </location>
</feature>
<gene>
    <name evidence="7" type="ORF">QE109_13160</name>
</gene>
<dbReference type="Pfam" id="PF13365">
    <property type="entry name" value="Trypsin_2"/>
    <property type="match status" value="1"/>
</dbReference>
<evidence type="ECO:0000313" key="8">
    <source>
        <dbReference type="Proteomes" id="UP001158045"/>
    </source>
</evidence>
<dbReference type="RefSeq" id="WP_281095000.1">
    <property type="nucleotide sequence ID" value="NZ_JARYZI010000009.1"/>
</dbReference>
<keyword evidence="5" id="KW-1133">Transmembrane helix</keyword>
<dbReference type="PANTHER" id="PTHR43343">
    <property type="entry name" value="PEPTIDASE S12"/>
    <property type="match status" value="1"/>
</dbReference>
<dbReference type="Gene3D" id="2.30.42.10">
    <property type="match status" value="1"/>
</dbReference>
<evidence type="ECO:0000256" key="5">
    <source>
        <dbReference type="SAM" id="Phobius"/>
    </source>
</evidence>
<keyword evidence="3" id="KW-0378">Hydrolase</keyword>
<keyword evidence="8" id="KW-1185">Reference proteome</keyword>
<dbReference type="InterPro" id="IPR009003">
    <property type="entry name" value="Peptidase_S1_PA"/>
</dbReference>
<dbReference type="PANTHER" id="PTHR43343:SF3">
    <property type="entry name" value="PROTEASE DO-LIKE 8, CHLOROPLASTIC"/>
    <property type="match status" value="1"/>
</dbReference>
<dbReference type="InterPro" id="IPR043504">
    <property type="entry name" value="Peptidase_S1_PA_chymotrypsin"/>
</dbReference>
<evidence type="ECO:0000259" key="6">
    <source>
        <dbReference type="PROSITE" id="PS50106"/>
    </source>
</evidence>
<evidence type="ECO:0000313" key="7">
    <source>
        <dbReference type="EMBL" id="MDH8679103.1"/>
    </source>
</evidence>
<feature type="domain" description="PDZ" evidence="6">
    <location>
        <begin position="403"/>
        <end position="477"/>
    </location>
</feature>
<keyword evidence="5" id="KW-0472">Membrane</keyword>
<evidence type="ECO:0000256" key="3">
    <source>
        <dbReference type="ARBA" id="ARBA00022801"/>
    </source>
</evidence>
<dbReference type="InterPro" id="IPR051201">
    <property type="entry name" value="Chloro_Bact_Ser_Proteases"/>
</dbReference>
<dbReference type="Gene3D" id="2.40.10.10">
    <property type="entry name" value="Trypsin-like serine proteases"/>
    <property type="match status" value="2"/>
</dbReference>
<protein>
    <submittedName>
        <fullName evidence="7">Trypsin-like peptidase domain-containing protein</fullName>
    </submittedName>
</protein>
<dbReference type="InterPro" id="IPR001940">
    <property type="entry name" value="Peptidase_S1C"/>
</dbReference>
<evidence type="ECO:0000256" key="4">
    <source>
        <dbReference type="SAM" id="MobiDB-lite"/>
    </source>
</evidence>
<dbReference type="SMART" id="SM00228">
    <property type="entry name" value="PDZ"/>
    <property type="match status" value="1"/>
</dbReference>
<dbReference type="SUPFAM" id="SSF50156">
    <property type="entry name" value="PDZ domain-like"/>
    <property type="match status" value="1"/>
</dbReference>
<dbReference type="Proteomes" id="UP001158045">
    <property type="component" value="Unassembled WGS sequence"/>
</dbReference>
<dbReference type="InterPro" id="IPR001478">
    <property type="entry name" value="PDZ"/>
</dbReference>
<dbReference type="Pfam" id="PF13180">
    <property type="entry name" value="PDZ_2"/>
    <property type="match status" value="1"/>
</dbReference>
<dbReference type="SUPFAM" id="SSF50494">
    <property type="entry name" value="Trypsin-like serine proteases"/>
    <property type="match status" value="1"/>
</dbReference>
<keyword evidence="2" id="KW-0645">Protease</keyword>
<sequence length="495" mass="54235">MMNENERKDGLETNEIPEKDNQLEKLDLATDADKIEPAEPAEEINIVEQGDAVDQVNTVEHSEVVLEQPEHSEFKEPLNRAFKAESIPIHDETKEAKPVHVRKGKKVRLTSVLMVVLSLVLISGSTYTIGYYHGQINLNEVAISDKVDKLLESNYKAEIYKSVKDYIDESGINSNISDSDVTEIYKNVGNSIVGITSKSYIYDWFNNQQEATAKGSGVIIDQNSELYYIVTNYHVISDATDVVVELAKDQIVNSTLVGYDESTDLAVITVKKSDINADLQNQIKPIAVGESSKLQIGEVAIAIGNPLGYSNTVTQGIISAVDRQVADDESMTYIQTDAAINPGNSGGALVNNKGELIGINSAKIAETDVEGMGFAIPSEKMMAIVKELMEKGYVSRPYIGIGGVDVDENSAKLYNIPMGVLVKYVYDASPAQKAGIQVMDLIVGVNDDNVYNMEDLTTLLAKYKPGDTVKVKLVRNEKENMVIDVVLGERGTQKK</sequence>
<dbReference type="InterPro" id="IPR036034">
    <property type="entry name" value="PDZ_sf"/>
</dbReference>
<evidence type="ECO:0000256" key="2">
    <source>
        <dbReference type="ARBA" id="ARBA00022670"/>
    </source>
</evidence>
<evidence type="ECO:0000256" key="1">
    <source>
        <dbReference type="ARBA" id="ARBA00010541"/>
    </source>
</evidence>
<keyword evidence="5" id="KW-0812">Transmembrane</keyword>
<dbReference type="PROSITE" id="PS50106">
    <property type="entry name" value="PDZ"/>
    <property type="match status" value="1"/>
</dbReference>
<proteinExistence type="inferred from homology"/>
<feature type="transmembrane region" description="Helical" evidence="5">
    <location>
        <begin position="112"/>
        <end position="132"/>
    </location>
</feature>
<accession>A0ABT6NF99</accession>
<organism evidence="7 8">
    <name type="scientific">Fusibacter bizertensis</name>
    <dbReference type="NCBI Taxonomy" id="1488331"/>
    <lineage>
        <taxon>Bacteria</taxon>
        <taxon>Bacillati</taxon>
        <taxon>Bacillota</taxon>
        <taxon>Clostridia</taxon>
        <taxon>Eubacteriales</taxon>
        <taxon>Eubacteriales Family XII. Incertae Sedis</taxon>
        <taxon>Fusibacter</taxon>
    </lineage>
</organism>
<comment type="caution">
    <text evidence="7">The sequence shown here is derived from an EMBL/GenBank/DDBJ whole genome shotgun (WGS) entry which is preliminary data.</text>
</comment>